<keyword evidence="2" id="KW-1185">Reference proteome</keyword>
<evidence type="ECO:0000313" key="2">
    <source>
        <dbReference type="Proteomes" id="UP000324629"/>
    </source>
</evidence>
<comment type="caution">
    <text evidence="1">The sequence shown here is derived from an EMBL/GenBank/DDBJ whole genome shotgun (WGS) entry which is preliminary data.</text>
</comment>
<dbReference type="EMBL" id="QNGE01000419">
    <property type="protein sequence ID" value="KAA3680520.1"/>
    <property type="molecule type" value="Genomic_DNA"/>
</dbReference>
<protein>
    <submittedName>
        <fullName evidence="1">Uncharacterized protein</fullName>
    </submittedName>
</protein>
<proteinExistence type="predicted"/>
<evidence type="ECO:0000313" key="1">
    <source>
        <dbReference type="EMBL" id="KAA3680520.1"/>
    </source>
</evidence>
<name>A0A5J4NZA5_9TREM</name>
<dbReference type="Proteomes" id="UP000324629">
    <property type="component" value="Unassembled WGS sequence"/>
</dbReference>
<reference evidence="1 2" key="1">
    <citation type="journal article" date="2019" name="Gigascience">
        <title>Whole-genome sequence of the oriental lung fluke Paragonimus westermani.</title>
        <authorList>
            <person name="Oey H."/>
            <person name="Zakrzewski M."/>
            <person name="Narain K."/>
            <person name="Devi K.R."/>
            <person name="Agatsuma T."/>
            <person name="Nawaratna S."/>
            <person name="Gobert G.N."/>
            <person name="Jones M.K."/>
            <person name="Ragan M.A."/>
            <person name="McManus D.P."/>
            <person name="Krause L."/>
        </authorList>
    </citation>
    <scope>NUCLEOTIDE SEQUENCE [LARGE SCALE GENOMIC DNA]</scope>
    <source>
        <strain evidence="1 2">IND2009</strain>
    </source>
</reference>
<accession>A0A5J4NZA5</accession>
<organism evidence="1 2">
    <name type="scientific">Paragonimus westermani</name>
    <dbReference type="NCBI Taxonomy" id="34504"/>
    <lineage>
        <taxon>Eukaryota</taxon>
        <taxon>Metazoa</taxon>
        <taxon>Spiralia</taxon>
        <taxon>Lophotrochozoa</taxon>
        <taxon>Platyhelminthes</taxon>
        <taxon>Trematoda</taxon>
        <taxon>Digenea</taxon>
        <taxon>Plagiorchiida</taxon>
        <taxon>Troglotremata</taxon>
        <taxon>Troglotrematidae</taxon>
        <taxon>Paragonimus</taxon>
    </lineage>
</organism>
<dbReference type="AlphaFoldDB" id="A0A5J4NZA5"/>
<feature type="non-terminal residue" evidence="1">
    <location>
        <position position="1"/>
    </location>
</feature>
<sequence length="223" mass="25807">HGCPQSCAQQWRREPLSKMIVLKKATLSGSLGDCLDTDKEDCLKPFTSTTDRRLLRIMNITACTIHISQTVRLHRGQYMRKVLIAGSTRTNVINCVHQIEESFPQFYALAPLQRSLDELKQPKLSDIKRCVTMENVTDTGPVKVTYYKLHFFILAGCQKAYEHWRNGRVARRIEKMDCHLVVSQRDHPDIGFIRRYAIILGSKRQNVMQAYKLFSVSFIDRFT</sequence>
<gene>
    <name evidence="1" type="ORF">DEA37_0005672</name>
</gene>